<proteinExistence type="predicted"/>
<evidence type="ECO:0000313" key="2">
    <source>
        <dbReference type="Proteomes" id="UP001056648"/>
    </source>
</evidence>
<dbReference type="InterPro" id="IPR009057">
    <property type="entry name" value="Homeodomain-like_sf"/>
</dbReference>
<gene>
    <name evidence="1" type="ORF">NDR89_20395</name>
</gene>
<dbReference type="RefSeq" id="WP_252252720.1">
    <property type="nucleotide sequence ID" value="NZ_CP098736.1"/>
</dbReference>
<dbReference type="Gene3D" id="1.10.10.60">
    <property type="entry name" value="Homeodomain-like"/>
    <property type="match status" value="1"/>
</dbReference>
<reference evidence="1" key="1">
    <citation type="submission" date="2022-06" db="EMBL/GenBank/DDBJ databases">
        <title>Complete genome sequence and characterization of Cupriavidus gilardii QJ1 isolated from contaminating cells.</title>
        <authorList>
            <person name="Qi J."/>
        </authorList>
    </citation>
    <scope>NUCLEOTIDE SEQUENCE</scope>
    <source>
        <strain evidence="1">QJ1</strain>
    </source>
</reference>
<protein>
    <submittedName>
        <fullName evidence="1">Helix-turn-helix domain-containing protein</fullName>
    </submittedName>
</protein>
<organism evidence="1 2">
    <name type="scientific">Cupriavidus gilardii</name>
    <dbReference type="NCBI Taxonomy" id="82541"/>
    <lineage>
        <taxon>Bacteria</taxon>
        <taxon>Pseudomonadati</taxon>
        <taxon>Pseudomonadota</taxon>
        <taxon>Betaproteobacteria</taxon>
        <taxon>Burkholderiales</taxon>
        <taxon>Burkholderiaceae</taxon>
        <taxon>Cupriavidus</taxon>
    </lineage>
</organism>
<dbReference type="EMBL" id="CP098736">
    <property type="protein sequence ID" value="USE78999.1"/>
    <property type="molecule type" value="Genomic_DNA"/>
</dbReference>
<accession>A0ABY4VP52</accession>
<name>A0ABY4VP52_9BURK</name>
<keyword evidence="2" id="KW-1185">Reference proteome</keyword>
<dbReference type="SUPFAM" id="SSF46689">
    <property type="entry name" value="Homeodomain-like"/>
    <property type="match status" value="1"/>
</dbReference>
<dbReference type="Proteomes" id="UP001056648">
    <property type="component" value="Chromosome 2"/>
</dbReference>
<evidence type="ECO:0000313" key="1">
    <source>
        <dbReference type="EMBL" id="USE78999.1"/>
    </source>
</evidence>
<sequence length="163" mass="18975">MAEATKPRGRPSKRDKVDLAQVEKLARRGWTDEEMAEFFGVSDRTWYRWKADDEEFCQALKEWKDEADARVERALYERALGYSHPAVKIFMPAGASKPVKVPYTERYAPDTTAGIFWLKNRKPEEWRDKVDHEHTGRKGGPIETVTMTKGEFREVARKLLDEV</sequence>